<feature type="region of interest" description="Disordered" evidence="7">
    <location>
        <begin position="57"/>
        <end position="80"/>
    </location>
</feature>
<proteinExistence type="inferred from homology"/>
<dbReference type="InterPro" id="IPR013936">
    <property type="entry name" value="CRT-like"/>
</dbReference>
<dbReference type="GO" id="GO:0016020">
    <property type="term" value="C:membrane"/>
    <property type="evidence" value="ECO:0007669"/>
    <property type="project" value="UniProtKB-SubCell"/>
</dbReference>
<name>A0A813JA43_POLGL</name>
<reference evidence="9" key="1">
    <citation type="submission" date="2021-02" db="EMBL/GenBank/DDBJ databases">
        <authorList>
            <person name="Dougan E. K."/>
            <person name="Rhodes N."/>
            <person name="Thang M."/>
            <person name="Chan C."/>
        </authorList>
    </citation>
    <scope>NUCLEOTIDE SEQUENCE</scope>
</reference>
<feature type="transmembrane region" description="Helical" evidence="8">
    <location>
        <begin position="227"/>
        <end position="243"/>
    </location>
</feature>
<feature type="transmembrane region" description="Helical" evidence="8">
    <location>
        <begin position="84"/>
        <end position="106"/>
    </location>
</feature>
<evidence type="ECO:0000313" key="9">
    <source>
        <dbReference type="EMBL" id="CAE8677196.1"/>
    </source>
</evidence>
<evidence type="ECO:0000256" key="8">
    <source>
        <dbReference type="SAM" id="Phobius"/>
    </source>
</evidence>
<feature type="region of interest" description="Disordered" evidence="7">
    <location>
        <begin position="1"/>
        <end position="21"/>
    </location>
</feature>
<evidence type="ECO:0000313" key="10">
    <source>
        <dbReference type="Proteomes" id="UP000626109"/>
    </source>
</evidence>
<evidence type="ECO:0000256" key="3">
    <source>
        <dbReference type="ARBA" id="ARBA00022448"/>
    </source>
</evidence>
<feature type="non-terminal residue" evidence="9">
    <location>
        <position position="1"/>
    </location>
</feature>
<dbReference type="PANTHER" id="PTHR31326">
    <property type="entry name" value="PROTEIN CLT2, CHLOROPLASTIC"/>
    <property type="match status" value="1"/>
</dbReference>
<dbReference type="Proteomes" id="UP000626109">
    <property type="component" value="Unassembled WGS sequence"/>
</dbReference>
<keyword evidence="4 8" id="KW-0812">Transmembrane</keyword>
<comment type="subcellular location">
    <subcellularLocation>
        <location evidence="1">Membrane</location>
        <topology evidence="1">Multi-pass membrane protein</topology>
    </subcellularLocation>
</comment>
<evidence type="ECO:0000256" key="5">
    <source>
        <dbReference type="ARBA" id="ARBA00022989"/>
    </source>
</evidence>
<dbReference type="PANTHER" id="PTHR31326:SF1">
    <property type="entry name" value="PROTEIN CLT2, CHLOROPLASTIC"/>
    <property type="match status" value="1"/>
</dbReference>
<keyword evidence="5 8" id="KW-1133">Transmembrane helix</keyword>
<comment type="caution">
    <text evidence="9">The sequence shown here is derived from an EMBL/GenBank/DDBJ whole genome shotgun (WGS) entry which is preliminary data.</text>
</comment>
<protein>
    <submittedName>
        <fullName evidence="9">Uncharacterized protein</fullName>
    </submittedName>
</protein>
<comment type="similarity">
    <text evidence="2">Belongs to the CRT-like transporter family.</text>
</comment>
<evidence type="ECO:0000256" key="6">
    <source>
        <dbReference type="ARBA" id="ARBA00023136"/>
    </source>
</evidence>
<dbReference type="EMBL" id="CAJNNW010025419">
    <property type="protein sequence ID" value="CAE8677196.1"/>
    <property type="molecule type" value="Genomic_DNA"/>
</dbReference>
<evidence type="ECO:0000256" key="1">
    <source>
        <dbReference type="ARBA" id="ARBA00004141"/>
    </source>
</evidence>
<evidence type="ECO:0000256" key="4">
    <source>
        <dbReference type="ARBA" id="ARBA00022692"/>
    </source>
</evidence>
<organism evidence="9 10">
    <name type="scientific">Polarella glacialis</name>
    <name type="common">Dinoflagellate</name>
    <dbReference type="NCBI Taxonomy" id="89957"/>
    <lineage>
        <taxon>Eukaryota</taxon>
        <taxon>Sar</taxon>
        <taxon>Alveolata</taxon>
        <taxon>Dinophyceae</taxon>
        <taxon>Suessiales</taxon>
        <taxon>Suessiaceae</taxon>
        <taxon>Polarella</taxon>
    </lineage>
</organism>
<gene>
    <name evidence="9" type="ORF">PGLA2088_LOCUS20231</name>
</gene>
<accession>A0A813JA43</accession>
<dbReference type="AlphaFoldDB" id="A0A813JA43"/>
<evidence type="ECO:0000256" key="7">
    <source>
        <dbReference type="SAM" id="MobiDB-lite"/>
    </source>
</evidence>
<sequence>MSPALEPRPPGPAGTLRPLASPLRSIGRLGLSGRDFHPVEVTPWSCPQGLAALAEGLGGSTGSRLGSDRSRRVPQRLPPSGGPVLVAAGVAAAVALAAGSPGTPGGERRRRRGLRRHCALLPRDECQLVPVAAPASAWRRCCRPASSLVRGWSASASCDAEHSTASWAGAGRYQLGLSASLAAASEYERRLPSVLRAAEANLPGTAESRTDTLMASAFLLSAASNKVLLRLLLVLVMPYTYFLGAATSLMYMIVFGLQLKVSAALAPRGGASAAAMTASARFASSGPGLRLLGGSGLCEAASFVMLPFFASRLPGSLMPVMSQGLLIFSMIFSALLLGRRYNSHQVLGVGVVVVG</sequence>
<keyword evidence="6 8" id="KW-0472">Membrane</keyword>
<evidence type="ECO:0000256" key="2">
    <source>
        <dbReference type="ARBA" id="ARBA00006690"/>
    </source>
</evidence>
<keyword evidence="3" id="KW-0813">Transport</keyword>
<feature type="compositionally biased region" description="Pro residues" evidence="7">
    <location>
        <begin position="1"/>
        <end position="12"/>
    </location>
</feature>
<feature type="transmembrane region" description="Helical" evidence="8">
    <location>
        <begin position="316"/>
        <end position="337"/>
    </location>
</feature>